<dbReference type="PANTHER" id="PTHR13034:SF2">
    <property type="entry name" value="DYNACTIN SUBUNIT 4"/>
    <property type="match status" value="1"/>
</dbReference>
<keyword evidence="5" id="KW-0963">Cytoplasm</keyword>
<gene>
    <name evidence="15" type="primary">DCTN4</name>
    <name evidence="15" type="ORF">Ciccas_012302</name>
</gene>
<evidence type="ECO:0000256" key="13">
    <source>
        <dbReference type="ARBA" id="ARBA00034864"/>
    </source>
</evidence>
<evidence type="ECO:0000256" key="3">
    <source>
        <dbReference type="ARBA" id="ARBA00004544"/>
    </source>
</evidence>
<evidence type="ECO:0000256" key="6">
    <source>
        <dbReference type="ARBA" id="ARBA00022499"/>
    </source>
</evidence>
<evidence type="ECO:0000256" key="12">
    <source>
        <dbReference type="ARBA" id="ARBA00034776"/>
    </source>
</evidence>
<dbReference type="Proteomes" id="UP001626550">
    <property type="component" value="Unassembled WGS sequence"/>
</dbReference>
<keyword evidence="9" id="KW-0007">Acetylation</keyword>
<sequence length="551" mass="62535">MPIYRMYFCKHCLDLKCVNCVNHEVDAYYCPNCTENMATAEAIVRRHRCGNCYDCPSCGHALLIKASLGYVTNADDPTKQTPQKVYYLSCGVCLWSTKDVNITDKLQHHGAWSETPCEHQTRISTLTQKYQEMAIREKKEKEQHKYAKRKNYLALVSKFPVLTPRIRKYRSQQNWSTSSDRRAEPPIELPEAEASATVDDFDIEEFISKPVDLIKTSSIEQRHRAPHLQPEKVYNLEPLHKHLLVKRSMRCRVCEHNLSKSDYNPNIIKFRINLSAFGQIPEIRILPPPGSLDSVSTPLPQIFFNAQHLKLDKALISQIEHARSFPPGCGKLNPRILRADVKVGEYSEVVISVSNPLERSVNVRLRQLTMEEEWSVLRSKKTAPMTKVLRPATEESKAVEGLDVKKQNLSKPEEQGSTMGGDTFVPEVYTYSTVELQFPSESTTINARKESPMAVNLGISQPTQDPPFVAFRHGNTVGIRVRMKPLDVEKNSLQASIKVTFDYIHASRALLSDKRPLALTKPPLTTLTQGTEQSYDISFVTLVDLGDRPIN</sequence>
<evidence type="ECO:0000256" key="11">
    <source>
        <dbReference type="ARBA" id="ARBA00023212"/>
    </source>
</evidence>
<evidence type="ECO:0000313" key="16">
    <source>
        <dbReference type="Proteomes" id="UP001626550"/>
    </source>
</evidence>
<keyword evidence="8" id="KW-0832">Ubl conjugation</keyword>
<protein>
    <recommendedName>
        <fullName evidence="13">Dynactin subunit 4</fullName>
    </recommendedName>
</protein>
<comment type="caution">
    <text evidence="15">The sequence shown here is derived from an EMBL/GenBank/DDBJ whole genome shotgun (WGS) entry which is preliminary data.</text>
</comment>
<evidence type="ECO:0000256" key="4">
    <source>
        <dbReference type="ARBA" id="ARBA00004657"/>
    </source>
</evidence>
<evidence type="ECO:0000256" key="10">
    <source>
        <dbReference type="ARBA" id="ARBA00023054"/>
    </source>
</evidence>
<organism evidence="15 16">
    <name type="scientific">Cichlidogyrus casuarinus</name>
    <dbReference type="NCBI Taxonomy" id="1844966"/>
    <lineage>
        <taxon>Eukaryota</taxon>
        <taxon>Metazoa</taxon>
        <taxon>Spiralia</taxon>
        <taxon>Lophotrochozoa</taxon>
        <taxon>Platyhelminthes</taxon>
        <taxon>Monogenea</taxon>
        <taxon>Monopisthocotylea</taxon>
        <taxon>Dactylogyridea</taxon>
        <taxon>Ancyrocephalidae</taxon>
        <taxon>Cichlidogyrus</taxon>
    </lineage>
</organism>
<reference evidence="15 16" key="1">
    <citation type="submission" date="2024-11" db="EMBL/GenBank/DDBJ databases">
        <title>Adaptive evolution of stress response genes in parasites aligns with host niche diversity.</title>
        <authorList>
            <person name="Hahn C."/>
            <person name="Resl P."/>
        </authorList>
    </citation>
    <scope>NUCLEOTIDE SEQUENCE [LARGE SCALE GENOMIC DNA]</scope>
    <source>
        <strain evidence="15">EGGRZ-B1_66</strain>
        <tissue evidence="15">Body</tissue>
    </source>
</reference>
<evidence type="ECO:0000256" key="1">
    <source>
        <dbReference type="ARBA" id="ARBA00004300"/>
    </source>
</evidence>
<dbReference type="AlphaFoldDB" id="A0ABD2PNS5"/>
<keyword evidence="7" id="KW-0597">Phosphoprotein</keyword>
<evidence type="ECO:0000256" key="7">
    <source>
        <dbReference type="ARBA" id="ARBA00022553"/>
    </source>
</evidence>
<evidence type="ECO:0000256" key="14">
    <source>
        <dbReference type="ARBA" id="ARBA00093507"/>
    </source>
</evidence>
<dbReference type="PANTHER" id="PTHR13034">
    <property type="entry name" value="DYNACTIN P62 SUBUNIT"/>
    <property type="match status" value="1"/>
</dbReference>
<dbReference type="GO" id="GO:0005813">
    <property type="term" value="C:centrosome"/>
    <property type="evidence" value="ECO:0007669"/>
    <property type="project" value="UniProtKB-SubCell"/>
</dbReference>
<dbReference type="GO" id="GO:0030016">
    <property type="term" value="C:myofibril"/>
    <property type="evidence" value="ECO:0007669"/>
    <property type="project" value="UniProtKB-SubCell"/>
</dbReference>
<evidence type="ECO:0000256" key="5">
    <source>
        <dbReference type="ARBA" id="ARBA00022490"/>
    </source>
</evidence>
<dbReference type="InterPro" id="IPR008603">
    <property type="entry name" value="DCTN4"/>
</dbReference>
<accession>A0ABD2PNS5</accession>
<keyword evidence="6" id="KW-1017">Isopeptide bond</keyword>
<evidence type="ECO:0000313" key="15">
    <source>
        <dbReference type="EMBL" id="KAL3309151.1"/>
    </source>
</evidence>
<dbReference type="EMBL" id="JBJKFK010004234">
    <property type="protein sequence ID" value="KAL3309151.1"/>
    <property type="molecule type" value="Genomic_DNA"/>
</dbReference>
<proteinExistence type="inferred from homology"/>
<dbReference type="GO" id="GO:0005938">
    <property type="term" value="C:cell cortex"/>
    <property type="evidence" value="ECO:0007669"/>
    <property type="project" value="UniProtKB-SubCell"/>
</dbReference>
<keyword evidence="16" id="KW-1185">Reference proteome</keyword>
<comment type="subcellular location">
    <subcellularLocation>
        <location evidence="3">Cytoplasm</location>
        <location evidence="3">Cell cortex</location>
    </subcellularLocation>
    <subcellularLocation>
        <location evidence="1">Cytoplasm</location>
        <location evidence="1">Cytoskeleton</location>
        <location evidence="1">Microtubule organizing center</location>
        <location evidence="1">Centrosome</location>
    </subcellularLocation>
    <subcellularLocation>
        <location evidence="2">Cytoplasm</location>
        <location evidence="2">Cytoskeleton</location>
        <location evidence="2">Stress fiber</location>
    </subcellularLocation>
    <subcellularLocation>
        <location evidence="4">Cytoplasm</location>
        <location evidence="4">Myofibril</location>
    </subcellularLocation>
</comment>
<name>A0ABD2PNS5_9PLAT</name>
<evidence type="ECO:0000256" key="9">
    <source>
        <dbReference type="ARBA" id="ARBA00022990"/>
    </source>
</evidence>
<evidence type="ECO:0000256" key="8">
    <source>
        <dbReference type="ARBA" id="ARBA00022843"/>
    </source>
</evidence>
<dbReference type="GO" id="GO:0001725">
    <property type="term" value="C:stress fiber"/>
    <property type="evidence" value="ECO:0007669"/>
    <property type="project" value="UniProtKB-SubCell"/>
</dbReference>
<comment type="similarity">
    <text evidence="12">Belongs to the dynactin subunit 4 family.</text>
</comment>
<dbReference type="Pfam" id="PF05502">
    <property type="entry name" value="Dynactin_p62"/>
    <property type="match status" value="2"/>
</dbReference>
<comment type="subunit">
    <text evidence="14">Subunit of dynactin, a multiprotein complex part of a tripartite complex with dynein and a adapter, such as BICDL1, BICD2 or HOOK3. The dynactin complex is built around ACTR1A/ACTB filament and consists of an actin-related filament composed of a shoulder domain, a pointed end and a barbed end. Its length is defined by its flexible shoulder domain. The soulder is composed of 2 DCTN1 subunits, 4 DCTN2 and 2 DCTN3. The 4 DCNT2 (via N-terminus) bind the ACTR1A filament and act as molecular rulers to determine the length. The pointed end is important for binding dynein-dynactin cargo adapters. Consists of 4 subunits: ACTR10, DCNT4, DCTN5 and DCTN6. The barbed end is composed of a CAPZA1:CAPZB heterodimers, which binds ACTR1A/ACTB filament and dynactin and stabilizes dynactin. Interacts with ATP7B, but not ATP7A, in a copper-dependent manner. Interacts with ANK2; this interaction is required for localization at costameres. Interacts with N4BP2L1.</text>
</comment>
<keyword evidence="11" id="KW-0206">Cytoskeleton</keyword>
<evidence type="ECO:0000256" key="2">
    <source>
        <dbReference type="ARBA" id="ARBA00004529"/>
    </source>
</evidence>
<keyword evidence="10" id="KW-0175">Coiled coil</keyword>